<organism evidence="1 2">
    <name type="scientific">Euphydryas editha</name>
    <name type="common">Edith's checkerspot</name>
    <dbReference type="NCBI Taxonomy" id="104508"/>
    <lineage>
        <taxon>Eukaryota</taxon>
        <taxon>Metazoa</taxon>
        <taxon>Ecdysozoa</taxon>
        <taxon>Arthropoda</taxon>
        <taxon>Hexapoda</taxon>
        <taxon>Insecta</taxon>
        <taxon>Pterygota</taxon>
        <taxon>Neoptera</taxon>
        <taxon>Endopterygota</taxon>
        <taxon>Lepidoptera</taxon>
        <taxon>Glossata</taxon>
        <taxon>Ditrysia</taxon>
        <taxon>Papilionoidea</taxon>
        <taxon>Nymphalidae</taxon>
        <taxon>Nymphalinae</taxon>
        <taxon>Euphydryas</taxon>
    </lineage>
</organism>
<evidence type="ECO:0000313" key="2">
    <source>
        <dbReference type="Proteomes" id="UP001153954"/>
    </source>
</evidence>
<dbReference type="PANTHER" id="PTHR33481">
    <property type="entry name" value="REVERSE TRANSCRIPTASE"/>
    <property type="match status" value="1"/>
</dbReference>
<dbReference type="EMBL" id="CAKOGL010000008">
    <property type="protein sequence ID" value="CAH2089881.1"/>
    <property type="molecule type" value="Genomic_DNA"/>
</dbReference>
<dbReference type="PANTHER" id="PTHR33481:SF1">
    <property type="entry name" value="ENDONUCLEASE_EXONUCLEASE_PHOSPHATASE DOMAIN-CONTAINING PROTEIN-RELATED"/>
    <property type="match status" value="1"/>
</dbReference>
<protein>
    <recommendedName>
        <fullName evidence="3">Reverse transcriptase</fullName>
    </recommendedName>
</protein>
<gene>
    <name evidence="1" type="ORF">EEDITHA_LOCUS5889</name>
</gene>
<evidence type="ECO:0008006" key="3">
    <source>
        <dbReference type="Google" id="ProtNLM"/>
    </source>
</evidence>
<name>A0AAU9TRU6_EUPED</name>
<proteinExistence type="predicted"/>
<accession>A0AAU9TRU6</accession>
<keyword evidence="2" id="KW-1185">Reference proteome</keyword>
<reference evidence="1" key="1">
    <citation type="submission" date="2022-03" db="EMBL/GenBank/DDBJ databases">
        <authorList>
            <person name="Tunstrom K."/>
        </authorList>
    </citation>
    <scope>NUCLEOTIDE SEQUENCE</scope>
</reference>
<comment type="caution">
    <text evidence="1">The sequence shown here is derived from an EMBL/GenBank/DDBJ whole genome shotgun (WGS) entry which is preliminary data.</text>
</comment>
<dbReference type="AlphaFoldDB" id="A0AAU9TRU6"/>
<evidence type="ECO:0000313" key="1">
    <source>
        <dbReference type="EMBL" id="CAH2089881.1"/>
    </source>
</evidence>
<dbReference type="Proteomes" id="UP001153954">
    <property type="component" value="Unassembled WGS sequence"/>
</dbReference>
<sequence length="96" mass="11310">MNPKKAPGLDNLTSDICLQFTLLFPDLVTDIMNRCLTLQHFPRQWKRAYIKIIPKLNKTDYTELNSYRPIGLLPVFGKTLEKLFVRPVRYIRCNEI</sequence>